<evidence type="ECO:0000256" key="5">
    <source>
        <dbReference type="ARBA" id="ARBA00023136"/>
    </source>
</evidence>
<dbReference type="EMBL" id="CAEY01001956">
    <property type="status" value="NOT_ANNOTATED_CDS"/>
    <property type="molecule type" value="Genomic_DNA"/>
</dbReference>
<feature type="transmembrane region" description="Helical" evidence="8">
    <location>
        <begin position="391"/>
        <end position="417"/>
    </location>
</feature>
<dbReference type="PANTHER" id="PTHR13624">
    <property type="entry name" value="RE42071P"/>
    <property type="match status" value="1"/>
</dbReference>
<sequence length="500" mass="57444">MAILGIQLVVTMVMLSILHKFAIHYSFARWLLAHRLIRYLQPTEQQIKRGVAALANERKAHQDDKNVKQSKSKSNKQSSFRGKRGRSDKNKADENLVPKKLALTLEAERVHSIDLIQLNFYKEYHWLIDFALYATIVYIISEIQFYLIPESKEMNLSLIWCILVIGFTTKLLLTITGIYFRGNDDAIGERSMCLVSGGLFFLFSMIVLIADENFLEFGLNPAYSTFNSNAIQFFEAHGLHESTKGVTSKLLFKFWLAVWSGLIGALFIFPGIRFAQMHKDSLDYAAGKPFQQFLFHTAFISPLLIILSWIKPIGRVYFSEKVWPNRGVLMAPVSFDTLRIVIILAIMIFRIILMPKYLQAYLNLAPRKLSKLTRESGKVKTEVIQRTVSGVFYYLCVVCLQYVCPLLLILFTCILMKNLGDYQWLSLFTGQSTGVSEAYIFGSSEQFSLKELRAVFNPVFFRGVLGYMSWWLSVVWFTTSVIGFIYHSYFSRENEGSQKN</sequence>
<comment type="subcellular location">
    <subcellularLocation>
        <location evidence="1">Membrane</location>
        <topology evidence="1">Multi-pass membrane protein</topology>
    </subcellularLocation>
</comment>
<evidence type="ECO:0000313" key="10">
    <source>
        <dbReference type="Proteomes" id="UP000015104"/>
    </source>
</evidence>
<keyword evidence="10" id="KW-1185">Reference proteome</keyword>
<protein>
    <recommendedName>
        <fullName evidence="11">Transmembrane protein 161B</fullName>
    </recommendedName>
</protein>
<dbReference type="Proteomes" id="UP000015104">
    <property type="component" value="Unassembled WGS sequence"/>
</dbReference>
<accession>T1KBX7</accession>
<comment type="similarity">
    <text evidence="2">Belongs to the TMEM161 family.</text>
</comment>
<dbReference type="eggNOG" id="KOG3978">
    <property type="taxonomic scope" value="Eukaryota"/>
</dbReference>
<evidence type="ECO:0000256" key="4">
    <source>
        <dbReference type="ARBA" id="ARBA00022989"/>
    </source>
</evidence>
<feature type="transmembrane region" description="Helical" evidence="8">
    <location>
        <begin position="192"/>
        <end position="210"/>
    </location>
</feature>
<keyword evidence="3 8" id="KW-0812">Transmembrane</keyword>
<evidence type="ECO:0000256" key="8">
    <source>
        <dbReference type="SAM" id="Phobius"/>
    </source>
</evidence>
<dbReference type="EnsemblMetazoa" id="tetur08g05640.1">
    <property type="protein sequence ID" value="tetur08g05640.1"/>
    <property type="gene ID" value="tetur08g05640"/>
</dbReference>
<dbReference type="Pfam" id="PF10268">
    <property type="entry name" value="Tmemb_161AB"/>
    <property type="match status" value="1"/>
</dbReference>
<feature type="transmembrane region" description="Helical" evidence="8">
    <location>
        <begin position="470"/>
        <end position="490"/>
    </location>
</feature>
<evidence type="ECO:0000256" key="6">
    <source>
        <dbReference type="ARBA" id="ARBA00023180"/>
    </source>
</evidence>
<organism evidence="9 10">
    <name type="scientific">Tetranychus urticae</name>
    <name type="common">Two-spotted spider mite</name>
    <dbReference type="NCBI Taxonomy" id="32264"/>
    <lineage>
        <taxon>Eukaryota</taxon>
        <taxon>Metazoa</taxon>
        <taxon>Ecdysozoa</taxon>
        <taxon>Arthropoda</taxon>
        <taxon>Chelicerata</taxon>
        <taxon>Arachnida</taxon>
        <taxon>Acari</taxon>
        <taxon>Acariformes</taxon>
        <taxon>Trombidiformes</taxon>
        <taxon>Prostigmata</taxon>
        <taxon>Eleutherengona</taxon>
        <taxon>Raphignathae</taxon>
        <taxon>Tetranychoidea</taxon>
        <taxon>Tetranychidae</taxon>
        <taxon>Tetranychus</taxon>
    </lineage>
</organism>
<feature type="region of interest" description="Disordered" evidence="7">
    <location>
        <begin position="59"/>
        <end position="91"/>
    </location>
</feature>
<proteinExistence type="inferred from homology"/>
<dbReference type="OMA" id="RFALMPI"/>
<reference evidence="10" key="1">
    <citation type="submission" date="2011-08" db="EMBL/GenBank/DDBJ databases">
        <authorList>
            <person name="Rombauts S."/>
        </authorList>
    </citation>
    <scope>NUCLEOTIDE SEQUENCE</scope>
    <source>
        <strain evidence="10">London</strain>
    </source>
</reference>
<dbReference type="HOGENOM" id="CLU_027277_0_0_1"/>
<dbReference type="KEGG" id="tut:107362719"/>
<dbReference type="PANTHER" id="PTHR13624:SF6">
    <property type="entry name" value="EMEI"/>
    <property type="match status" value="1"/>
</dbReference>
<dbReference type="AlphaFoldDB" id="T1KBX7"/>
<dbReference type="InterPro" id="IPR019395">
    <property type="entry name" value="Transmembrane_161A/B"/>
</dbReference>
<feature type="transmembrane region" description="Helical" evidence="8">
    <location>
        <begin position="154"/>
        <end position="180"/>
    </location>
</feature>
<keyword evidence="4 8" id="KW-1133">Transmembrane helix</keyword>
<dbReference type="OrthoDB" id="784140at2759"/>
<gene>
    <name evidence="9" type="primary">107362719</name>
</gene>
<evidence type="ECO:0008006" key="11">
    <source>
        <dbReference type="Google" id="ProtNLM"/>
    </source>
</evidence>
<evidence type="ECO:0000313" key="9">
    <source>
        <dbReference type="EnsemblMetazoa" id="tetur08g05640.1"/>
    </source>
</evidence>
<evidence type="ECO:0000256" key="1">
    <source>
        <dbReference type="ARBA" id="ARBA00004141"/>
    </source>
</evidence>
<keyword evidence="5 8" id="KW-0472">Membrane</keyword>
<evidence type="ECO:0000256" key="7">
    <source>
        <dbReference type="SAM" id="MobiDB-lite"/>
    </source>
</evidence>
<feature type="transmembrane region" description="Helical" evidence="8">
    <location>
        <begin position="293"/>
        <end position="310"/>
    </location>
</feature>
<keyword evidence="6" id="KW-0325">Glycoprotein</keyword>
<feature type="transmembrane region" description="Helical" evidence="8">
    <location>
        <begin position="330"/>
        <end position="353"/>
    </location>
</feature>
<evidence type="ECO:0000256" key="2">
    <source>
        <dbReference type="ARBA" id="ARBA00009706"/>
    </source>
</evidence>
<reference evidence="9" key="2">
    <citation type="submission" date="2015-06" db="UniProtKB">
        <authorList>
            <consortium name="EnsemblMetazoa"/>
        </authorList>
    </citation>
    <scope>IDENTIFICATION</scope>
</reference>
<name>T1KBX7_TETUR</name>
<dbReference type="GO" id="GO:0016020">
    <property type="term" value="C:membrane"/>
    <property type="evidence" value="ECO:0007669"/>
    <property type="project" value="UniProtKB-SubCell"/>
</dbReference>
<feature type="transmembrane region" description="Helical" evidence="8">
    <location>
        <begin position="6"/>
        <end position="28"/>
    </location>
</feature>
<feature type="transmembrane region" description="Helical" evidence="8">
    <location>
        <begin position="126"/>
        <end position="148"/>
    </location>
</feature>
<feature type="transmembrane region" description="Helical" evidence="8">
    <location>
        <begin position="254"/>
        <end position="272"/>
    </location>
</feature>
<evidence type="ECO:0000256" key="3">
    <source>
        <dbReference type="ARBA" id="ARBA00022692"/>
    </source>
</evidence>